<dbReference type="GO" id="GO:0003700">
    <property type="term" value="F:DNA-binding transcription factor activity"/>
    <property type="evidence" value="ECO:0007669"/>
    <property type="project" value="InterPro"/>
</dbReference>
<protein>
    <submittedName>
        <fullName evidence="6">AraC family transcriptional regulator</fullName>
    </submittedName>
</protein>
<evidence type="ECO:0000313" key="6">
    <source>
        <dbReference type="EMBL" id="MSS28585.1"/>
    </source>
</evidence>
<dbReference type="SUPFAM" id="SSF46689">
    <property type="entry name" value="Homeodomain-like"/>
    <property type="match status" value="1"/>
</dbReference>
<dbReference type="CDD" id="cd06124">
    <property type="entry name" value="cupin_NimR-like_N"/>
    <property type="match status" value="1"/>
</dbReference>
<keyword evidence="4" id="KW-0804">Transcription</keyword>
<dbReference type="InterPro" id="IPR018060">
    <property type="entry name" value="HTH_AraC"/>
</dbReference>
<dbReference type="Pfam" id="PF12833">
    <property type="entry name" value="HTH_18"/>
    <property type="match status" value="1"/>
</dbReference>
<dbReference type="EMBL" id="VUMH01000011">
    <property type="protein sequence ID" value="MSS28585.1"/>
    <property type="molecule type" value="Genomic_DNA"/>
</dbReference>
<keyword evidence="7" id="KW-1185">Reference proteome</keyword>
<evidence type="ECO:0000259" key="5">
    <source>
        <dbReference type="PROSITE" id="PS01124"/>
    </source>
</evidence>
<keyword evidence="3" id="KW-0238">DNA-binding</keyword>
<organism evidence="6 7">
    <name type="scientific">Desulfovibrio porci</name>
    <dbReference type="NCBI Taxonomy" id="2605782"/>
    <lineage>
        <taxon>Bacteria</taxon>
        <taxon>Pseudomonadati</taxon>
        <taxon>Thermodesulfobacteriota</taxon>
        <taxon>Desulfovibrionia</taxon>
        <taxon>Desulfovibrionales</taxon>
        <taxon>Desulfovibrionaceae</taxon>
        <taxon>Desulfovibrio</taxon>
    </lineage>
</organism>
<dbReference type="RefSeq" id="WP_154512100.1">
    <property type="nucleotide sequence ID" value="NZ_VUMH01000011.1"/>
</dbReference>
<keyword evidence="2" id="KW-0805">Transcription regulation</keyword>
<evidence type="ECO:0000256" key="3">
    <source>
        <dbReference type="ARBA" id="ARBA00023125"/>
    </source>
</evidence>
<evidence type="ECO:0000256" key="2">
    <source>
        <dbReference type="ARBA" id="ARBA00023015"/>
    </source>
</evidence>
<dbReference type="PANTHER" id="PTHR11019:SF199">
    <property type="entry name" value="HTH-TYPE TRANSCRIPTIONAL REGULATOR NIMR"/>
    <property type="match status" value="1"/>
</dbReference>
<dbReference type="InterPro" id="IPR011051">
    <property type="entry name" value="RmlC_Cupin_sf"/>
</dbReference>
<gene>
    <name evidence="6" type="ORF">FYJ44_11200</name>
</gene>
<evidence type="ECO:0000256" key="1">
    <source>
        <dbReference type="ARBA" id="ARBA00022491"/>
    </source>
</evidence>
<dbReference type="SUPFAM" id="SSF51182">
    <property type="entry name" value="RmlC-like cupins"/>
    <property type="match status" value="1"/>
</dbReference>
<keyword evidence="1" id="KW-0678">Repressor</keyword>
<dbReference type="Proteomes" id="UP000477488">
    <property type="component" value="Unassembled WGS sequence"/>
</dbReference>
<dbReference type="PROSITE" id="PS01124">
    <property type="entry name" value="HTH_ARAC_FAMILY_2"/>
    <property type="match status" value="1"/>
</dbReference>
<dbReference type="FunFam" id="1.10.10.60:FF:000132">
    <property type="entry name" value="AraC family transcriptional regulator"/>
    <property type="match status" value="1"/>
</dbReference>
<dbReference type="InterPro" id="IPR009057">
    <property type="entry name" value="Homeodomain-like_sf"/>
</dbReference>
<name>A0A6L5XNB4_9BACT</name>
<evidence type="ECO:0000256" key="4">
    <source>
        <dbReference type="ARBA" id="ARBA00023163"/>
    </source>
</evidence>
<proteinExistence type="predicted"/>
<dbReference type="Gene3D" id="1.10.10.60">
    <property type="entry name" value="Homeodomain-like"/>
    <property type="match status" value="1"/>
</dbReference>
<dbReference type="GO" id="GO:0043565">
    <property type="term" value="F:sequence-specific DNA binding"/>
    <property type="evidence" value="ECO:0007669"/>
    <property type="project" value="InterPro"/>
</dbReference>
<dbReference type="SMART" id="SM00342">
    <property type="entry name" value="HTH_ARAC"/>
    <property type="match status" value="1"/>
</dbReference>
<dbReference type="Gene3D" id="2.60.120.10">
    <property type="entry name" value="Jelly Rolls"/>
    <property type="match status" value="1"/>
</dbReference>
<evidence type="ECO:0000313" key="7">
    <source>
        <dbReference type="Proteomes" id="UP000477488"/>
    </source>
</evidence>
<dbReference type="PANTHER" id="PTHR11019">
    <property type="entry name" value="HTH-TYPE TRANSCRIPTIONAL REGULATOR NIMR"/>
    <property type="match status" value="1"/>
</dbReference>
<reference evidence="6 7" key="1">
    <citation type="submission" date="2019-09" db="EMBL/GenBank/DDBJ databases">
        <title>In-depth cultivation of the pig gut microbiome towards novel bacterial diversity and tailored functional studies.</title>
        <authorList>
            <person name="Wylensek D."/>
            <person name="Hitch T.C.A."/>
            <person name="Clavel T."/>
        </authorList>
    </citation>
    <scope>NUCLEOTIDE SEQUENCE [LARGE SCALE GENOMIC DNA]</scope>
    <source>
        <strain evidence="6 7">PG-178-WT-4</strain>
    </source>
</reference>
<dbReference type="AlphaFoldDB" id="A0A6L5XNB4"/>
<comment type="caution">
    <text evidence="6">The sequence shown here is derived from an EMBL/GenBank/DDBJ whole genome shotgun (WGS) entry which is preliminary data.</text>
</comment>
<dbReference type="InterPro" id="IPR014710">
    <property type="entry name" value="RmlC-like_jellyroll"/>
</dbReference>
<sequence length="268" mass="29621">MSLRELLTVFPPDRLDVPVTAKKVDFVRDENALPTHQHAVGQLLLTLRGSAACRVFGDLWLVPPQCAVWVPPHTPHCNRITARSSVCLLLIRQERIQLPSTCCTLSITPLVRELVQRVAAFAPEAAPTDHSERLIQVLLTELSHMPVTGLRLPVSSDARLQSIAENIIDAPAERKDLSGWAGHIGMSRRSLARLVVRETGLSFGRWRQQLLLVMAIQKLSDGASVQQTAWDLGYESVTAFITMFKKALGTSPARYVRKDAAEQRPGAT</sequence>
<feature type="domain" description="HTH araC/xylS-type" evidence="5">
    <location>
        <begin position="161"/>
        <end position="258"/>
    </location>
</feature>
<accession>A0A6L5XNB4</accession>